<organism evidence="4 5">
    <name type="scientific">Actinoplanes philippinensis</name>
    <dbReference type="NCBI Taxonomy" id="35752"/>
    <lineage>
        <taxon>Bacteria</taxon>
        <taxon>Bacillati</taxon>
        <taxon>Actinomycetota</taxon>
        <taxon>Actinomycetes</taxon>
        <taxon>Micromonosporales</taxon>
        <taxon>Micromonosporaceae</taxon>
        <taxon>Actinoplanes</taxon>
    </lineage>
</organism>
<evidence type="ECO:0000313" key="4">
    <source>
        <dbReference type="EMBL" id="SFF42453.1"/>
    </source>
</evidence>
<feature type="compositionally biased region" description="Pro residues" evidence="1">
    <location>
        <begin position="43"/>
        <end position="53"/>
    </location>
</feature>
<feature type="transmembrane region" description="Helical" evidence="2">
    <location>
        <begin position="72"/>
        <end position="97"/>
    </location>
</feature>
<proteinExistence type="predicted"/>
<dbReference type="InterPro" id="IPR025403">
    <property type="entry name" value="TgpA-like_C"/>
</dbReference>
<dbReference type="OrthoDB" id="5198230at2"/>
<evidence type="ECO:0000259" key="3">
    <source>
        <dbReference type="Pfam" id="PF13559"/>
    </source>
</evidence>
<protein>
    <recommendedName>
        <fullName evidence="3">Protein-glutamine gamma-glutamyltransferase-like C-terminal domain-containing protein</fullName>
    </recommendedName>
</protein>
<evidence type="ECO:0000313" key="5">
    <source>
        <dbReference type="Proteomes" id="UP000199645"/>
    </source>
</evidence>
<name>A0A1I2ILC9_9ACTN</name>
<feature type="region of interest" description="Disordered" evidence="1">
    <location>
        <begin position="32"/>
        <end position="61"/>
    </location>
</feature>
<dbReference type="RefSeq" id="WP_093618622.1">
    <property type="nucleotide sequence ID" value="NZ_BOMT01000057.1"/>
</dbReference>
<keyword evidence="2" id="KW-1133">Transmembrane helix</keyword>
<keyword evidence="2" id="KW-0812">Transmembrane</keyword>
<evidence type="ECO:0000256" key="2">
    <source>
        <dbReference type="SAM" id="Phobius"/>
    </source>
</evidence>
<dbReference type="AlphaFoldDB" id="A0A1I2ILC9"/>
<accession>A0A1I2ILC9</accession>
<reference evidence="4 5" key="1">
    <citation type="submission" date="2016-10" db="EMBL/GenBank/DDBJ databases">
        <authorList>
            <person name="de Groot N.N."/>
        </authorList>
    </citation>
    <scope>NUCLEOTIDE SEQUENCE [LARGE SCALE GENOMIC DNA]</scope>
    <source>
        <strain evidence="4 5">DSM 43019</strain>
    </source>
</reference>
<keyword evidence="5" id="KW-1185">Reference proteome</keyword>
<evidence type="ECO:0000256" key="1">
    <source>
        <dbReference type="SAM" id="MobiDB-lite"/>
    </source>
</evidence>
<dbReference type="Pfam" id="PF13559">
    <property type="entry name" value="DUF4129"/>
    <property type="match status" value="1"/>
</dbReference>
<gene>
    <name evidence="4" type="ORF">SAMN05421541_110129</name>
</gene>
<feature type="domain" description="Protein-glutamine gamma-glutamyltransferase-like C-terminal" evidence="3">
    <location>
        <begin position="148"/>
        <end position="217"/>
    </location>
</feature>
<dbReference type="STRING" id="35752.SAMN05421541_110129"/>
<sequence>MDFAALRRWWPLAAVLGLLFVTSLAATRSAPQLDQLEPDAEPTRPPLLPPRPSVQPSFQETVPEPARVLPDWVGTATLVVLITGAVLMVIGLTWALVRDHLRRRPARAGRHQPRRAQQTADDLVAALDAGLEELSDTDRDPRRAVIACWVRLEDAAAAAGTPRHPGDSPTDYVGRLLAEQRVDAGVLAALLEVYREARYATHTVDDQMRQQARSALERLRADLGATRSAGVSGAPA</sequence>
<keyword evidence="2" id="KW-0472">Membrane</keyword>
<dbReference type="Proteomes" id="UP000199645">
    <property type="component" value="Unassembled WGS sequence"/>
</dbReference>
<dbReference type="EMBL" id="FONV01000010">
    <property type="protein sequence ID" value="SFF42453.1"/>
    <property type="molecule type" value="Genomic_DNA"/>
</dbReference>